<protein>
    <recommendedName>
        <fullName evidence="2">Putative T7SS secretion signal domain-containing protein</fullName>
    </recommendedName>
</protein>
<keyword evidence="4" id="KW-1185">Reference proteome</keyword>
<dbReference type="Pfam" id="PF21725">
    <property type="entry name" value="T7SS_signal"/>
    <property type="match status" value="1"/>
</dbReference>
<comment type="caution">
    <text evidence="3">The sequence shown here is derived from an EMBL/GenBank/DDBJ whole genome shotgun (WGS) entry which is preliminary data.</text>
</comment>
<dbReference type="EMBL" id="SDKM01000068">
    <property type="protein sequence ID" value="RYP81397.1"/>
    <property type="molecule type" value="Genomic_DNA"/>
</dbReference>
<evidence type="ECO:0000313" key="4">
    <source>
        <dbReference type="Proteomes" id="UP000295198"/>
    </source>
</evidence>
<reference evidence="3 4" key="1">
    <citation type="submission" date="2019-01" db="EMBL/GenBank/DDBJ databases">
        <title>Nocardioides guangzhouensis sp. nov., an actinobacterium isolated from soil.</title>
        <authorList>
            <person name="Fu Y."/>
            <person name="Cai Y."/>
            <person name="Lin Z."/>
            <person name="Chen P."/>
        </authorList>
    </citation>
    <scope>NUCLEOTIDE SEQUENCE [LARGE SCALE GENOMIC DNA]</scope>
    <source>
        <strain evidence="3 4">130</strain>
    </source>
</reference>
<accession>A0A4Q4Z1D2</accession>
<dbReference type="InterPro" id="IPR049082">
    <property type="entry name" value="T7SS_signal"/>
</dbReference>
<dbReference type="RefSeq" id="WP_134720944.1">
    <property type="nucleotide sequence ID" value="NZ_SDKM01000068.1"/>
</dbReference>
<dbReference type="AlphaFoldDB" id="A0A4Q4Z1D2"/>
<proteinExistence type="predicted"/>
<dbReference type="Proteomes" id="UP000295198">
    <property type="component" value="Unassembled WGS sequence"/>
</dbReference>
<dbReference type="OrthoDB" id="5194739at2"/>
<name>A0A4Q4Z1D2_9ACTN</name>
<sequence length="381" mass="40254">MTAPSAKQLGQTTDPEELVPGNVEHIEANVAKLEKEHKRISGLFDSLKAVRVPEWSGVAQQAWEVHYDAEVDRWTKYLTHLTETKGAIKAYSGSLTAAQNKAQQAIDKWKEGDSATDQAVTAYNNAVDNYNKHACDPIPVGGPPVVRPAHPGPFADPGEKIRDEAREILDGARDDLAEAGDTAVSRQQNVDGARTEAQYDFFGWDHEFEGPSVTWPWEKASEDDKKFGTEPGESPWAISLGSGTLKGWIFDSDGSWEDYYGPLGLNAEYSALVGAEGEYHAKIDNTGGHAGGELFAGGKIKGSGGVDLGPLGGNVDVEGWAGAGAAVDLDVGYDEGKFTIGGHGGLAWGLGGKVGGDITIDVPGVIETGGDVIESIGGLLP</sequence>
<feature type="domain" description="Putative T7SS secretion signal" evidence="2">
    <location>
        <begin position="5"/>
        <end position="186"/>
    </location>
</feature>
<evidence type="ECO:0000313" key="3">
    <source>
        <dbReference type="EMBL" id="RYP81397.1"/>
    </source>
</evidence>
<gene>
    <name evidence="3" type="ORF">EKO23_23625</name>
</gene>
<feature type="region of interest" description="Disordered" evidence="1">
    <location>
        <begin position="1"/>
        <end position="20"/>
    </location>
</feature>
<evidence type="ECO:0000259" key="2">
    <source>
        <dbReference type="Pfam" id="PF21725"/>
    </source>
</evidence>
<organism evidence="3 4">
    <name type="scientific">Nocardioides guangzhouensis</name>
    <dbReference type="NCBI Taxonomy" id="2497878"/>
    <lineage>
        <taxon>Bacteria</taxon>
        <taxon>Bacillati</taxon>
        <taxon>Actinomycetota</taxon>
        <taxon>Actinomycetes</taxon>
        <taxon>Propionibacteriales</taxon>
        <taxon>Nocardioidaceae</taxon>
        <taxon>Nocardioides</taxon>
    </lineage>
</organism>
<evidence type="ECO:0000256" key="1">
    <source>
        <dbReference type="SAM" id="MobiDB-lite"/>
    </source>
</evidence>